<accession>A0A6G0X703</accession>
<organism evidence="1 2">
    <name type="scientific">Aphanomyces euteiches</name>
    <dbReference type="NCBI Taxonomy" id="100861"/>
    <lineage>
        <taxon>Eukaryota</taxon>
        <taxon>Sar</taxon>
        <taxon>Stramenopiles</taxon>
        <taxon>Oomycota</taxon>
        <taxon>Saprolegniomycetes</taxon>
        <taxon>Saprolegniales</taxon>
        <taxon>Verrucalvaceae</taxon>
        <taxon>Aphanomyces</taxon>
    </lineage>
</organism>
<dbReference type="Proteomes" id="UP000481153">
    <property type="component" value="Unassembled WGS sequence"/>
</dbReference>
<keyword evidence="2" id="KW-1185">Reference proteome</keyword>
<sequence>MTLRALEPFSRQTDEGFVNWPGNGHEPHLGDQLPPGVDAVPPYALGRFIVNNFPEAIDKTQGTDLCVLHMPNLETFSRIDVAVGRSPQFRRLSAASAQVFSVQAFVDQPPLVGAFLLDRLNGSPNFMERFTVV</sequence>
<reference evidence="1 2" key="1">
    <citation type="submission" date="2019-07" db="EMBL/GenBank/DDBJ databases">
        <title>Genomics analysis of Aphanomyces spp. identifies a new class of oomycete effector associated with host adaptation.</title>
        <authorList>
            <person name="Gaulin E."/>
        </authorList>
    </citation>
    <scope>NUCLEOTIDE SEQUENCE [LARGE SCALE GENOMIC DNA]</scope>
    <source>
        <strain evidence="1 2">ATCC 201684</strain>
    </source>
</reference>
<name>A0A6G0X703_9STRA</name>
<dbReference type="VEuPathDB" id="FungiDB:AeMF1_017751"/>
<evidence type="ECO:0000313" key="2">
    <source>
        <dbReference type="Proteomes" id="UP000481153"/>
    </source>
</evidence>
<dbReference type="AlphaFoldDB" id="A0A6G0X703"/>
<gene>
    <name evidence="1" type="ORF">Ae201684_007747</name>
</gene>
<comment type="caution">
    <text evidence="1">The sequence shown here is derived from an EMBL/GenBank/DDBJ whole genome shotgun (WGS) entry which is preliminary data.</text>
</comment>
<protein>
    <submittedName>
        <fullName evidence="1">Uncharacterized protein</fullName>
    </submittedName>
</protein>
<evidence type="ECO:0000313" key="1">
    <source>
        <dbReference type="EMBL" id="KAF0735740.1"/>
    </source>
</evidence>
<dbReference type="EMBL" id="VJMJ01000093">
    <property type="protein sequence ID" value="KAF0735740.1"/>
    <property type="molecule type" value="Genomic_DNA"/>
</dbReference>
<proteinExistence type="predicted"/>